<gene>
    <name evidence="3" type="ORF">C5746_18275</name>
</gene>
<feature type="compositionally biased region" description="Low complexity" evidence="1">
    <location>
        <begin position="84"/>
        <end position="113"/>
    </location>
</feature>
<dbReference type="Proteomes" id="UP000252698">
    <property type="component" value="Chromosome"/>
</dbReference>
<organism evidence="3 4">
    <name type="scientific">Streptomyces atratus</name>
    <dbReference type="NCBI Taxonomy" id="1893"/>
    <lineage>
        <taxon>Bacteria</taxon>
        <taxon>Bacillati</taxon>
        <taxon>Actinomycetota</taxon>
        <taxon>Actinomycetes</taxon>
        <taxon>Kitasatosporales</taxon>
        <taxon>Streptomycetaceae</taxon>
        <taxon>Streptomyces</taxon>
    </lineage>
</organism>
<accession>A0A2Z5JDZ3</accession>
<feature type="region of interest" description="Disordered" evidence="1">
    <location>
        <begin position="68"/>
        <end position="124"/>
    </location>
</feature>
<evidence type="ECO:0000256" key="2">
    <source>
        <dbReference type="SAM" id="Phobius"/>
    </source>
</evidence>
<evidence type="ECO:0000313" key="3">
    <source>
        <dbReference type="EMBL" id="AXE78550.1"/>
    </source>
</evidence>
<keyword evidence="2" id="KW-0812">Transmembrane</keyword>
<keyword evidence="2" id="KW-0472">Membrane</keyword>
<dbReference type="RefSeq" id="WP_114245131.1">
    <property type="nucleotide sequence ID" value="NZ_CP027306.1"/>
</dbReference>
<evidence type="ECO:0000313" key="4">
    <source>
        <dbReference type="Proteomes" id="UP000252698"/>
    </source>
</evidence>
<dbReference type="EMBL" id="CP027306">
    <property type="protein sequence ID" value="AXE78550.1"/>
    <property type="molecule type" value="Genomic_DNA"/>
</dbReference>
<feature type="transmembrane region" description="Helical" evidence="2">
    <location>
        <begin position="43"/>
        <end position="65"/>
    </location>
</feature>
<protein>
    <submittedName>
        <fullName evidence="3">Uncharacterized protein</fullName>
    </submittedName>
</protein>
<proteinExistence type="predicted"/>
<name>A0A2Z5JDZ3_STRAR</name>
<dbReference type="KEGG" id="sata:C5746_18275"/>
<sequence length="124" mass="12637">MSEPQDPLRSLFKEAAATGQSRARSAPLSFITERAEQVRRRRILALAVGVCLVFSGTGAAVAALLPDSTGTTVPATPSTPRPSPASSLPSSPRTSPPSASSSSPGRSASGTPATPTRSQSNPPR</sequence>
<reference evidence="3 4" key="1">
    <citation type="journal article" date="2018" name="Front. Microbiol.">
        <title>Genome Sequencing of Streptomyces atratus SCSIOZH16 and Activation Production of Nocardamine via Metabolic Engineering.</title>
        <authorList>
            <person name="Li Y."/>
            <person name="Zhang C."/>
            <person name="Liu C."/>
            <person name="Ju J."/>
            <person name="Ma J."/>
        </authorList>
    </citation>
    <scope>NUCLEOTIDE SEQUENCE [LARGE SCALE GENOMIC DNA]</scope>
    <source>
        <strain evidence="3 4">SCSIO_ZH16</strain>
    </source>
</reference>
<dbReference type="GeneID" id="95520402"/>
<keyword evidence="2" id="KW-1133">Transmembrane helix</keyword>
<evidence type="ECO:0000256" key="1">
    <source>
        <dbReference type="SAM" id="MobiDB-lite"/>
    </source>
</evidence>
<feature type="compositionally biased region" description="Polar residues" evidence="1">
    <location>
        <begin position="114"/>
        <end position="124"/>
    </location>
</feature>
<dbReference type="AlphaFoldDB" id="A0A2Z5JDZ3"/>